<feature type="domain" description="DUF551" evidence="1">
    <location>
        <begin position="3"/>
        <end position="71"/>
    </location>
</feature>
<dbReference type="AlphaFoldDB" id="D3V019"/>
<dbReference type="Proteomes" id="UP000002045">
    <property type="component" value="Chromosome"/>
</dbReference>
<evidence type="ECO:0000259" key="1">
    <source>
        <dbReference type="Pfam" id="PF04448"/>
    </source>
</evidence>
<sequence>MDWIKCSERLPEIRDDSVIVYFSNGSMDMVHIEDCFRDIGAGVDENGNQLWTKWYLSIGITHWQPLPEPPTEE</sequence>
<dbReference type="HOGENOM" id="CLU_2646431_0_0_6"/>
<dbReference type="KEGG" id="xbo:XBJ1_1178"/>
<dbReference type="STRING" id="406818.XBJ1_1178"/>
<dbReference type="PATRIC" id="fig|406818.4.peg.1073"/>
<organism evidence="2 3">
    <name type="scientific">Xenorhabdus bovienii (strain SS-2004)</name>
    <name type="common">Xenorhabdus nematophila subsp. bovienii</name>
    <dbReference type="NCBI Taxonomy" id="406818"/>
    <lineage>
        <taxon>Bacteria</taxon>
        <taxon>Pseudomonadati</taxon>
        <taxon>Pseudomonadota</taxon>
        <taxon>Gammaproteobacteria</taxon>
        <taxon>Enterobacterales</taxon>
        <taxon>Morganellaceae</taxon>
        <taxon>Xenorhabdus</taxon>
    </lineage>
</organism>
<evidence type="ECO:0000313" key="3">
    <source>
        <dbReference type="Proteomes" id="UP000002045"/>
    </source>
</evidence>
<accession>D3V019</accession>
<dbReference type="Pfam" id="PF04448">
    <property type="entry name" value="DUF551"/>
    <property type="match status" value="1"/>
</dbReference>
<dbReference type="InterPro" id="IPR007539">
    <property type="entry name" value="DUF551"/>
</dbReference>
<proteinExistence type="predicted"/>
<dbReference type="EMBL" id="FN667741">
    <property type="protein sequence ID" value="CBJ80312.1"/>
    <property type="molecule type" value="Genomic_DNA"/>
</dbReference>
<name>D3V019_XENBS</name>
<evidence type="ECO:0000313" key="2">
    <source>
        <dbReference type="EMBL" id="CBJ80312.1"/>
    </source>
</evidence>
<reference evidence="2" key="1">
    <citation type="journal article" date="2011" name="PLoS ONE">
        <title>The entomopathogenic bacterial endosymbionts xenorhabdus and photorhabdus: convergent lifestyles from divergent genomes.</title>
        <authorList>
            <person name="Chaston J.M."/>
            <person name="Suen G."/>
            <person name="Tucker S.L."/>
            <person name="Andersen A.W."/>
            <person name="Bhasin A."/>
            <person name="Bode E."/>
            <person name="Bode H.B."/>
            <person name="Brachmann A.O."/>
            <person name="Cowles C.E."/>
            <person name="Cowles K.N."/>
            <person name="Darby C."/>
            <person name="de Leon L."/>
            <person name="Drace K."/>
            <person name="Du Z."/>
            <person name="Givaudan A."/>
            <person name="Herbert Tran E.E."/>
            <person name="Jewell K.A."/>
            <person name="Knack J.J."/>
            <person name="Krasomil-Osterfeld K.C."/>
            <person name="Kukor R."/>
            <person name="Lanois A."/>
            <person name="Latreille P."/>
            <person name="Leimgruber N.K."/>
            <person name="Lipke C.M."/>
            <person name="Liu R."/>
            <person name="Lu X."/>
            <person name="Martens E.C."/>
            <person name="Marri P.R."/>
            <person name="Medigue C."/>
            <person name="Menard M.L."/>
            <person name="Miller N.M."/>
            <person name="Morales-Soto N."/>
            <person name="Norton S."/>
            <person name="Ogier J.C."/>
            <person name="Orchard S.S."/>
            <person name="Park D."/>
            <person name="Park Y."/>
            <person name="Qurollo B.A."/>
            <person name="Sugar D.R."/>
            <person name="Richards G.R."/>
            <person name="Rouy Z."/>
            <person name="Slominski B."/>
            <person name="Slominski K."/>
            <person name="Snyder H."/>
            <person name="Tjaden B.C."/>
            <person name="van der Hoeven R."/>
            <person name="Welch R.D."/>
            <person name="Wheeler C."/>
            <person name="Xiang B."/>
            <person name="Barbazuk B."/>
            <person name="Gaudriault S."/>
            <person name="Goodner B."/>
            <person name="Slater S.C."/>
            <person name="Forst S."/>
            <person name="Goldman B.S."/>
            <person name="Goodrich-Blair H."/>
        </authorList>
    </citation>
    <scope>NUCLEOTIDE SEQUENCE [LARGE SCALE GENOMIC DNA]</scope>
    <source>
        <strain evidence="2">SS-2004</strain>
    </source>
</reference>
<gene>
    <name evidence="2" type="ordered locus">XBJ1_1178</name>
</gene>
<protein>
    <recommendedName>
        <fullName evidence="1">DUF551 domain-containing protein</fullName>
    </recommendedName>
</protein>
<dbReference type="eggNOG" id="ENOG502ZF1W">
    <property type="taxonomic scope" value="Bacteria"/>
</dbReference>